<dbReference type="CDD" id="cd00118">
    <property type="entry name" value="LysM"/>
    <property type="match status" value="1"/>
</dbReference>
<dbReference type="Pfam" id="PF01476">
    <property type="entry name" value="LysM"/>
    <property type="match status" value="1"/>
</dbReference>
<protein>
    <submittedName>
        <fullName evidence="3">LysM peptidoglycan-binding domain-containing protein</fullName>
    </submittedName>
</protein>
<feature type="compositionally biased region" description="Low complexity" evidence="1">
    <location>
        <begin position="419"/>
        <end position="430"/>
    </location>
</feature>
<dbReference type="RefSeq" id="WP_131568153.1">
    <property type="nucleotide sequence ID" value="NZ_JAINFK010000002.1"/>
</dbReference>
<reference evidence="3 4" key="1">
    <citation type="journal article" date="2015" name="Antonie Van Leeuwenhoek">
        <title>Oricola cellulosilytica gen. nov., sp. nov., a cellulose-degrading bacterium of the family Phyllobacteriaceae isolated from surface seashore water, and emended descriptions of Mesorhizobium loti and Phyllobacterium myrsinacearum.</title>
        <authorList>
            <person name="Hameed A."/>
            <person name="Shahina M."/>
            <person name="Lai W.A."/>
            <person name="Lin S.Y."/>
            <person name="Young L.S."/>
            <person name="Liu Y.C."/>
            <person name="Hsu Y.H."/>
            <person name="Young C.C."/>
        </authorList>
    </citation>
    <scope>NUCLEOTIDE SEQUENCE [LARGE SCALE GENOMIC DNA]</scope>
    <source>
        <strain evidence="3 4">KCTC 52183</strain>
    </source>
</reference>
<proteinExistence type="predicted"/>
<feature type="region of interest" description="Disordered" evidence="1">
    <location>
        <begin position="419"/>
        <end position="465"/>
    </location>
</feature>
<feature type="compositionally biased region" description="Polar residues" evidence="1">
    <location>
        <begin position="71"/>
        <end position="83"/>
    </location>
</feature>
<feature type="compositionally biased region" description="Low complexity" evidence="1">
    <location>
        <begin position="43"/>
        <end position="54"/>
    </location>
</feature>
<dbReference type="InterPro" id="IPR052196">
    <property type="entry name" value="Bact_Kbp"/>
</dbReference>
<gene>
    <name evidence="3" type="ORF">E0D97_09375</name>
</gene>
<comment type="caution">
    <text evidence="3">The sequence shown here is derived from an EMBL/GenBank/DDBJ whole genome shotgun (WGS) entry which is preliminary data.</text>
</comment>
<dbReference type="SUPFAM" id="SSF54106">
    <property type="entry name" value="LysM domain"/>
    <property type="match status" value="1"/>
</dbReference>
<dbReference type="InterPro" id="IPR018392">
    <property type="entry name" value="LysM"/>
</dbReference>
<evidence type="ECO:0000259" key="2">
    <source>
        <dbReference type="PROSITE" id="PS51782"/>
    </source>
</evidence>
<dbReference type="InterPro" id="IPR036779">
    <property type="entry name" value="LysM_dom_sf"/>
</dbReference>
<accession>A0A4R0PAK7</accession>
<feature type="region of interest" description="Disordered" evidence="1">
    <location>
        <begin position="37"/>
        <end position="91"/>
    </location>
</feature>
<keyword evidence="4" id="KW-1185">Reference proteome</keyword>
<dbReference type="PANTHER" id="PTHR34700">
    <property type="entry name" value="POTASSIUM BINDING PROTEIN KBP"/>
    <property type="match status" value="1"/>
</dbReference>
<feature type="region of interest" description="Disordered" evidence="1">
    <location>
        <begin position="221"/>
        <end position="243"/>
    </location>
</feature>
<evidence type="ECO:0000256" key="1">
    <source>
        <dbReference type="SAM" id="MobiDB-lite"/>
    </source>
</evidence>
<organism evidence="3 4">
    <name type="scientific">Oricola cellulosilytica</name>
    <dbReference type="NCBI Taxonomy" id="1429082"/>
    <lineage>
        <taxon>Bacteria</taxon>
        <taxon>Pseudomonadati</taxon>
        <taxon>Pseudomonadota</taxon>
        <taxon>Alphaproteobacteria</taxon>
        <taxon>Hyphomicrobiales</taxon>
        <taxon>Ahrensiaceae</taxon>
        <taxon>Oricola</taxon>
    </lineage>
</organism>
<sequence>MNKGIVAAGLVGGVIAVVAVLSLTPVSERVETLLGRNSAAVRTSSPGTGAPSSGQERVPNQSTLAEKDGEASTTEMASVSRGENGTGGKADRIMVPTFGLLRVEPDGSTVIAGQAGPNAEIEVLAGADMIASARAEGNGDFVAVLDTPLAPGDYEIVLRAIDRDGSVAMSSETAVVSVPQPGDEGSLLALVEEPGAPSRLITTPEPTATVLREVQKETAGVAALEEPSGGEASTADSDVTEGATETQIAVAQDGIAEAGNAATDGEAAGSAKIADETAVSTEAARQSGTEAASVPPGQVAAAPRETGSEQSGPPAQELVRIEAVEIEGETVFVAGAAPPGAQVRVYANDLLLGDTRAGPSGRFLVQANRNLPVGDYIMRADVIERGTSEVTARAAVPFSRAEGERIAAVAVEAGQAASSAEAGQGSQSAEPAATGEKVAAASVPRPETALPTAPPAIEADVPQTTGQLRRTNSSVIIRRGDTLWHISRRIYGKGLRFTTIYLANQTQIADPDLIWPGQVFELPEKALSDNDETSSVN</sequence>
<dbReference type="EMBL" id="SJST01000003">
    <property type="protein sequence ID" value="TCD14280.1"/>
    <property type="molecule type" value="Genomic_DNA"/>
</dbReference>
<dbReference type="Gene3D" id="3.10.350.10">
    <property type="entry name" value="LysM domain"/>
    <property type="match status" value="1"/>
</dbReference>
<evidence type="ECO:0000313" key="4">
    <source>
        <dbReference type="Proteomes" id="UP000291301"/>
    </source>
</evidence>
<dbReference type="Proteomes" id="UP000291301">
    <property type="component" value="Unassembled WGS sequence"/>
</dbReference>
<feature type="domain" description="LysM" evidence="2">
    <location>
        <begin position="473"/>
        <end position="522"/>
    </location>
</feature>
<feature type="region of interest" description="Disordered" evidence="1">
    <location>
        <begin position="262"/>
        <end position="316"/>
    </location>
</feature>
<name>A0A4R0PAK7_9HYPH</name>
<feature type="compositionally biased region" description="Polar residues" evidence="1">
    <location>
        <begin position="278"/>
        <end position="290"/>
    </location>
</feature>
<dbReference type="PROSITE" id="PS51782">
    <property type="entry name" value="LYSM"/>
    <property type="match status" value="1"/>
</dbReference>
<dbReference type="OrthoDB" id="370541at2"/>
<dbReference type="AlphaFoldDB" id="A0A4R0PAK7"/>
<dbReference type="SMART" id="SM00257">
    <property type="entry name" value="LysM"/>
    <property type="match status" value="1"/>
</dbReference>
<evidence type="ECO:0000313" key="3">
    <source>
        <dbReference type="EMBL" id="TCD14280.1"/>
    </source>
</evidence>
<dbReference type="PANTHER" id="PTHR34700:SF4">
    <property type="entry name" value="PHAGE-LIKE ELEMENT PBSX PROTEIN XKDP"/>
    <property type="match status" value="1"/>
</dbReference>